<accession>A0A366EQT6</accession>
<name>A0A366EQT6_9BACI</name>
<dbReference type="EMBL" id="QNRJ01000007">
    <property type="protein sequence ID" value="RBP03869.1"/>
    <property type="molecule type" value="Genomic_DNA"/>
</dbReference>
<organism evidence="1 2">
    <name type="scientific">Rossellomorea aquimaris</name>
    <dbReference type="NCBI Taxonomy" id="189382"/>
    <lineage>
        <taxon>Bacteria</taxon>
        <taxon>Bacillati</taxon>
        <taxon>Bacillota</taxon>
        <taxon>Bacilli</taxon>
        <taxon>Bacillales</taxon>
        <taxon>Bacillaceae</taxon>
        <taxon>Rossellomorea</taxon>
    </lineage>
</organism>
<evidence type="ECO:0000313" key="1">
    <source>
        <dbReference type="EMBL" id="RBP03869.1"/>
    </source>
</evidence>
<dbReference type="RefSeq" id="WP_181778126.1">
    <property type="nucleotide sequence ID" value="NZ_QNRJ01000007.1"/>
</dbReference>
<dbReference type="AlphaFoldDB" id="A0A366EQT6"/>
<reference evidence="1 2" key="1">
    <citation type="submission" date="2018-06" db="EMBL/GenBank/DDBJ databases">
        <title>Freshwater and sediment microbial communities from various areas in North America, analyzing microbe dynamics in response to fracking.</title>
        <authorList>
            <person name="Lamendella R."/>
        </authorList>
    </citation>
    <scope>NUCLEOTIDE SEQUENCE [LARGE SCALE GENOMIC DNA]</scope>
    <source>
        <strain evidence="1 2">97B</strain>
    </source>
</reference>
<protein>
    <submittedName>
        <fullName evidence="1">Uncharacterized protein</fullName>
    </submittedName>
</protein>
<dbReference type="Proteomes" id="UP000252118">
    <property type="component" value="Unassembled WGS sequence"/>
</dbReference>
<comment type="caution">
    <text evidence="1">The sequence shown here is derived from an EMBL/GenBank/DDBJ whole genome shotgun (WGS) entry which is preliminary data.</text>
</comment>
<sequence length="50" mass="5702">MKKKARKLEDSFDSDETLAFIAGYTDGGFPFGITHEEMEDIEKEGKMETK</sequence>
<gene>
    <name evidence="1" type="ORF">DET59_10715</name>
</gene>
<evidence type="ECO:0000313" key="2">
    <source>
        <dbReference type="Proteomes" id="UP000252118"/>
    </source>
</evidence>
<proteinExistence type="predicted"/>